<protein>
    <submittedName>
        <fullName evidence="2">Uncharacterized protein</fullName>
    </submittedName>
</protein>
<keyword evidence="1" id="KW-0812">Transmembrane</keyword>
<proteinExistence type="predicted"/>
<name>A0ABR4QQ03_9CEST</name>
<comment type="caution">
    <text evidence="2">The sequence shown here is derived from an EMBL/GenBank/DDBJ whole genome shotgun (WGS) entry which is preliminary data.</text>
</comment>
<sequence length="98" mass="10490">MRRILPQGFLPCGHPETMTDSQKPGCIASHRIPQYACLKPEGDNFPAKPLINFCGLKVHLRTCLRKYISAVTSAAILLCPAGTGLCAMSAASIPLLVP</sequence>
<keyword evidence="3" id="KW-1185">Reference proteome</keyword>
<accession>A0ABR4QQ03</accession>
<dbReference type="EMBL" id="JAKROA010000001">
    <property type="protein sequence ID" value="KAL5111641.1"/>
    <property type="molecule type" value="Genomic_DNA"/>
</dbReference>
<evidence type="ECO:0000256" key="1">
    <source>
        <dbReference type="SAM" id="Phobius"/>
    </source>
</evidence>
<dbReference type="Proteomes" id="UP001651158">
    <property type="component" value="Unassembled WGS sequence"/>
</dbReference>
<feature type="transmembrane region" description="Helical" evidence="1">
    <location>
        <begin position="67"/>
        <end position="97"/>
    </location>
</feature>
<organism evidence="2 3">
    <name type="scientific">Taenia crassiceps</name>
    <dbReference type="NCBI Taxonomy" id="6207"/>
    <lineage>
        <taxon>Eukaryota</taxon>
        <taxon>Metazoa</taxon>
        <taxon>Spiralia</taxon>
        <taxon>Lophotrochozoa</taxon>
        <taxon>Platyhelminthes</taxon>
        <taxon>Cestoda</taxon>
        <taxon>Eucestoda</taxon>
        <taxon>Cyclophyllidea</taxon>
        <taxon>Taeniidae</taxon>
        <taxon>Taenia</taxon>
    </lineage>
</organism>
<gene>
    <name evidence="2" type="ORF">TcWFU_002786</name>
</gene>
<keyword evidence="1" id="KW-0472">Membrane</keyword>
<reference evidence="2 3" key="1">
    <citation type="journal article" date="2022" name="Front. Cell. Infect. Microbiol.">
        <title>The Genomes of Two Strains of Taenia crassiceps the Animal Model for the Study of Human Cysticercosis.</title>
        <authorList>
            <person name="Bobes R.J."/>
            <person name="Estrada K."/>
            <person name="Rios-Valencia D.G."/>
            <person name="Calderon-Gallegos A."/>
            <person name="de la Torre P."/>
            <person name="Carrero J.C."/>
            <person name="Sanchez-Flores A."/>
            <person name="Laclette J.P."/>
        </authorList>
    </citation>
    <scope>NUCLEOTIDE SEQUENCE [LARGE SCALE GENOMIC DNA]</scope>
    <source>
        <strain evidence="2">WFUcys</strain>
    </source>
</reference>
<keyword evidence="1" id="KW-1133">Transmembrane helix</keyword>
<evidence type="ECO:0000313" key="3">
    <source>
        <dbReference type="Proteomes" id="UP001651158"/>
    </source>
</evidence>
<evidence type="ECO:0000313" key="2">
    <source>
        <dbReference type="EMBL" id="KAL5111641.1"/>
    </source>
</evidence>